<dbReference type="Proteomes" id="UP001500791">
    <property type="component" value="Unassembled WGS sequence"/>
</dbReference>
<comment type="caution">
    <text evidence="2">The sequence shown here is derived from an EMBL/GenBank/DDBJ whole genome shotgun (WGS) entry which is preliminary data.</text>
</comment>
<dbReference type="RefSeq" id="WP_167179002.1">
    <property type="nucleotide sequence ID" value="NZ_BAAAEJ010000001.1"/>
</dbReference>
<organism evidence="2 3">
    <name type="scientific">Brevundimonas terrae</name>
    <dbReference type="NCBI Taxonomy" id="363631"/>
    <lineage>
        <taxon>Bacteria</taxon>
        <taxon>Pseudomonadati</taxon>
        <taxon>Pseudomonadota</taxon>
        <taxon>Alphaproteobacteria</taxon>
        <taxon>Caulobacterales</taxon>
        <taxon>Caulobacteraceae</taxon>
        <taxon>Brevundimonas</taxon>
    </lineage>
</organism>
<dbReference type="EMBL" id="BAAAEJ010000001">
    <property type="protein sequence ID" value="GAA0377437.1"/>
    <property type="molecule type" value="Genomic_DNA"/>
</dbReference>
<dbReference type="SUPFAM" id="SSF55174">
    <property type="entry name" value="Alpha-L RNA-binding motif"/>
    <property type="match status" value="1"/>
</dbReference>
<sequence>MARPDPDDQVDATSARVDIWLWHARFFKTRALAAQMVSKKKIRLTHQGRQVRLDKPSRSVHVGDEVMFTIGGRITRVRVVQMGERRGPAVEARALYDDLSPPDQGGEPPIW</sequence>
<keyword evidence="3" id="KW-1185">Reference proteome</keyword>
<dbReference type="InterPro" id="IPR036986">
    <property type="entry name" value="S4_RNA-bd_sf"/>
</dbReference>
<reference evidence="2 3" key="1">
    <citation type="journal article" date="2019" name="Int. J. Syst. Evol. Microbiol.">
        <title>The Global Catalogue of Microorganisms (GCM) 10K type strain sequencing project: providing services to taxonomists for standard genome sequencing and annotation.</title>
        <authorList>
            <consortium name="The Broad Institute Genomics Platform"/>
            <consortium name="The Broad Institute Genome Sequencing Center for Infectious Disease"/>
            <person name="Wu L."/>
            <person name="Ma J."/>
        </authorList>
    </citation>
    <scope>NUCLEOTIDE SEQUENCE [LARGE SCALE GENOMIC DNA]</scope>
    <source>
        <strain evidence="2 3">JCM 13476</strain>
    </source>
</reference>
<gene>
    <name evidence="2" type="ORF">GCM10009093_00730</name>
</gene>
<dbReference type="Gene3D" id="3.10.290.10">
    <property type="entry name" value="RNA-binding S4 domain"/>
    <property type="match status" value="1"/>
</dbReference>
<dbReference type="PROSITE" id="PS50889">
    <property type="entry name" value="S4"/>
    <property type="match status" value="1"/>
</dbReference>
<evidence type="ECO:0000313" key="3">
    <source>
        <dbReference type="Proteomes" id="UP001500791"/>
    </source>
</evidence>
<name>A0ABN0Y0N5_9CAUL</name>
<proteinExistence type="predicted"/>
<keyword evidence="1" id="KW-0694">RNA-binding</keyword>
<evidence type="ECO:0000256" key="1">
    <source>
        <dbReference type="PROSITE-ProRule" id="PRU00182"/>
    </source>
</evidence>
<accession>A0ABN0Y0N5</accession>
<evidence type="ECO:0000313" key="2">
    <source>
        <dbReference type="EMBL" id="GAA0377437.1"/>
    </source>
</evidence>
<protein>
    <submittedName>
        <fullName evidence="2">S4 domain-containing protein</fullName>
    </submittedName>
</protein>